<dbReference type="GO" id="GO:0046872">
    <property type="term" value="F:metal ion binding"/>
    <property type="evidence" value="ECO:0007669"/>
    <property type="project" value="InterPro"/>
</dbReference>
<protein>
    <submittedName>
        <fullName evidence="1">Heavy-metal-associated domain-containing protein</fullName>
    </submittedName>
</protein>
<dbReference type="AlphaFoldDB" id="A0A6N7X467"/>
<proteinExistence type="predicted"/>
<dbReference type="EMBL" id="VUNA01000004">
    <property type="protein sequence ID" value="MST70290.1"/>
    <property type="molecule type" value="Genomic_DNA"/>
</dbReference>
<organism evidence="1 2">
    <name type="scientific">Mogibacterium kristiansenii</name>
    <dbReference type="NCBI Taxonomy" id="2606708"/>
    <lineage>
        <taxon>Bacteria</taxon>
        <taxon>Bacillati</taxon>
        <taxon>Bacillota</taxon>
        <taxon>Clostridia</taxon>
        <taxon>Peptostreptococcales</taxon>
        <taxon>Anaerovoracaceae</taxon>
        <taxon>Mogibacterium</taxon>
    </lineage>
</organism>
<accession>A0A6N7X467</accession>
<evidence type="ECO:0000313" key="2">
    <source>
        <dbReference type="Proteomes" id="UP000469424"/>
    </source>
</evidence>
<dbReference type="RefSeq" id="WP_154553852.1">
    <property type="nucleotide sequence ID" value="NZ_JAQXUZ010000015.1"/>
</dbReference>
<evidence type="ECO:0000313" key="1">
    <source>
        <dbReference type="EMBL" id="MST70290.1"/>
    </source>
</evidence>
<comment type="caution">
    <text evidence="1">The sequence shown here is derived from an EMBL/GenBank/DDBJ whole genome shotgun (WGS) entry which is preliminary data.</text>
</comment>
<sequence length="81" mass="9402">MRKITAHIDGMQCGMCESHVNDLVRKNFRVKKVKSSHRTGECTIVAECDIPQPELEKKLGEMGYRLLDMESEEYQKKGLFR</sequence>
<dbReference type="Proteomes" id="UP000469424">
    <property type="component" value="Unassembled WGS sequence"/>
</dbReference>
<reference evidence="1 2" key="1">
    <citation type="submission" date="2019-08" db="EMBL/GenBank/DDBJ databases">
        <title>In-depth cultivation of the pig gut microbiome towards novel bacterial diversity and tailored functional studies.</title>
        <authorList>
            <person name="Wylensek D."/>
            <person name="Hitch T.C.A."/>
            <person name="Clavel T."/>
        </authorList>
    </citation>
    <scope>NUCLEOTIDE SEQUENCE [LARGE SCALE GENOMIC DNA]</scope>
    <source>
        <strain evidence="1 2">WCA-MUC-591-APC-4B</strain>
    </source>
</reference>
<dbReference type="CDD" id="cd00371">
    <property type="entry name" value="HMA"/>
    <property type="match status" value="1"/>
</dbReference>
<dbReference type="InterPro" id="IPR036163">
    <property type="entry name" value="HMA_dom_sf"/>
</dbReference>
<keyword evidence="2" id="KW-1185">Reference proteome</keyword>
<dbReference type="InterPro" id="IPR006121">
    <property type="entry name" value="HMA_dom"/>
</dbReference>
<dbReference type="SUPFAM" id="SSF55008">
    <property type="entry name" value="HMA, heavy metal-associated domain"/>
    <property type="match status" value="1"/>
</dbReference>
<dbReference type="Gene3D" id="3.30.70.100">
    <property type="match status" value="1"/>
</dbReference>
<name>A0A6N7X467_9FIRM</name>
<gene>
    <name evidence="1" type="ORF">FYJ65_02875</name>
</gene>